<dbReference type="HOGENOM" id="CLU_027827_2_1_1"/>
<evidence type="ECO:0000256" key="18">
    <source>
        <dbReference type="ARBA" id="ARBA00060696"/>
    </source>
</evidence>
<dbReference type="PANTHER" id="PTHR10695:SF46">
    <property type="entry name" value="BIFUNCTIONAL COENZYME A SYNTHASE-RELATED"/>
    <property type="match status" value="1"/>
</dbReference>
<dbReference type="AlphaFoldDB" id="V4CE00"/>
<dbReference type="GeneID" id="20242365"/>
<evidence type="ECO:0000256" key="10">
    <source>
        <dbReference type="ARBA" id="ARBA00022777"/>
    </source>
</evidence>
<evidence type="ECO:0000256" key="1">
    <source>
        <dbReference type="ARBA" id="ARBA00004305"/>
    </source>
</evidence>
<evidence type="ECO:0000256" key="9">
    <source>
        <dbReference type="ARBA" id="ARBA00022741"/>
    </source>
</evidence>
<dbReference type="EC" id="2.7.7.3" evidence="4"/>
<dbReference type="InterPro" id="IPR001977">
    <property type="entry name" value="Depp_CoAkinase"/>
</dbReference>
<evidence type="ECO:0000256" key="16">
    <source>
        <dbReference type="ARBA" id="ARBA00059677"/>
    </source>
</evidence>
<dbReference type="Gene3D" id="3.40.50.300">
    <property type="entry name" value="P-loop containing nucleotide triphosphate hydrolases"/>
    <property type="match status" value="1"/>
</dbReference>
<dbReference type="KEGG" id="lgi:LOTGIDRAFT_173410"/>
<dbReference type="NCBIfam" id="TIGR00152">
    <property type="entry name" value="dephospho-CoA kinase"/>
    <property type="match status" value="1"/>
</dbReference>
<evidence type="ECO:0000256" key="21">
    <source>
        <dbReference type="ARBA" id="ARBA00067394"/>
    </source>
</evidence>
<comment type="pathway">
    <text evidence="18">Cofactor biosynthesis; coenzyme A biosynthesis; CoA from (R)-pantothenate: step 5/5.</text>
</comment>
<dbReference type="RefSeq" id="XP_009049138.1">
    <property type="nucleotide sequence ID" value="XM_009050890.1"/>
</dbReference>
<comment type="subcellular location">
    <subcellularLocation>
        <location evidence="2">Cytoplasm</location>
    </subcellularLocation>
    <subcellularLocation>
        <location evidence="1">Mitochondrion matrix</location>
    </subcellularLocation>
</comment>
<dbReference type="CTD" id="20242365"/>
<comment type="subunit">
    <text evidence="3">Monomer.</text>
</comment>
<keyword evidence="13" id="KW-0511">Multifunctional enzyme</keyword>
<dbReference type="GO" id="GO:0004595">
    <property type="term" value="F:pantetheine-phosphate adenylyltransferase activity"/>
    <property type="evidence" value="ECO:0007669"/>
    <property type="project" value="UniProtKB-EC"/>
</dbReference>
<evidence type="ECO:0000256" key="3">
    <source>
        <dbReference type="ARBA" id="ARBA00011245"/>
    </source>
</evidence>
<reference evidence="23 24" key="1">
    <citation type="journal article" date="2013" name="Nature">
        <title>Insights into bilaterian evolution from three spiralian genomes.</title>
        <authorList>
            <person name="Simakov O."/>
            <person name="Marletaz F."/>
            <person name="Cho S.J."/>
            <person name="Edsinger-Gonzales E."/>
            <person name="Havlak P."/>
            <person name="Hellsten U."/>
            <person name="Kuo D.H."/>
            <person name="Larsson T."/>
            <person name="Lv J."/>
            <person name="Arendt D."/>
            <person name="Savage R."/>
            <person name="Osoegawa K."/>
            <person name="de Jong P."/>
            <person name="Grimwood J."/>
            <person name="Chapman J.A."/>
            <person name="Shapiro H."/>
            <person name="Aerts A."/>
            <person name="Otillar R.P."/>
            <person name="Terry A.Y."/>
            <person name="Boore J.L."/>
            <person name="Grigoriev I.V."/>
            <person name="Lindberg D.R."/>
            <person name="Seaver E.C."/>
            <person name="Weisblat D.A."/>
            <person name="Putnam N.H."/>
            <person name="Rokhsar D.S."/>
        </authorList>
    </citation>
    <scope>NUCLEOTIDE SEQUENCE [LARGE SCALE GENOMIC DNA]</scope>
</reference>
<evidence type="ECO:0000256" key="13">
    <source>
        <dbReference type="ARBA" id="ARBA00023268"/>
    </source>
</evidence>
<dbReference type="EMBL" id="KB200828">
    <property type="protein sequence ID" value="ESP00175.1"/>
    <property type="molecule type" value="Genomic_DNA"/>
</dbReference>
<evidence type="ECO:0000256" key="14">
    <source>
        <dbReference type="ARBA" id="ARBA00051310"/>
    </source>
</evidence>
<dbReference type="Pfam" id="PF01467">
    <property type="entry name" value="CTP_transf_like"/>
    <property type="match status" value="1"/>
</dbReference>
<keyword evidence="10" id="KW-0418">Kinase</keyword>
<evidence type="ECO:0000313" key="24">
    <source>
        <dbReference type="Proteomes" id="UP000030746"/>
    </source>
</evidence>
<dbReference type="InterPro" id="IPR004821">
    <property type="entry name" value="Cyt_trans-like"/>
</dbReference>
<proteinExistence type="inferred from homology"/>
<gene>
    <name evidence="23" type="ORF">LOTGIDRAFT_173410</name>
</gene>
<dbReference type="EC" id="2.7.1.24" evidence="20"/>
<keyword evidence="7" id="KW-0808">Transferase</keyword>
<keyword evidence="11" id="KW-0067">ATP-binding</keyword>
<keyword evidence="9" id="KW-0547">Nucleotide-binding</keyword>
<comment type="pathway">
    <text evidence="17">Cofactor biosynthesis; coenzyme A biosynthesis; CoA from (R)-pantothenate: step 4/5.</text>
</comment>
<comment type="catalytic activity">
    <reaction evidence="14">
        <text>(R)-4'-phosphopantetheine + ATP + H(+) = 3'-dephospho-CoA + diphosphate</text>
        <dbReference type="Rhea" id="RHEA:19801"/>
        <dbReference type="ChEBI" id="CHEBI:15378"/>
        <dbReference type="ChEBI" id="CHEBI:30616"/>
        <dbReference type="ChEBI" id="CHEBI:33019"/>
        <dbReference type="ChEBI" id="CHEBI:57328"/>
        <dbReference type="ChEBI" id="CHEBI:61723"/>
        <dbReference type="EC" id="2.7.7.3"/>
    </reaction>
    <physiologicalReaction direction="left-to-right" evidence="14">
        <dbReference type="Rhea" id="RHEA:19802"/>
    </physiologicalReaction>
</comment>
<dbReference type="CDD" id="cd02022">
    <property type="entry name" value="DPCK"/>
    <property type="match status" value="1"/>
</dbReference>
<dbReference type="SUPFAM" id="SSF52540">
    <property type="entry name" value="P-loop containing nucleoside triphosphate hydrolases"/>
    <property type="match status" value="1"/>
</dbReference>
<protein>
    <recommendedName>
        <fullName evidence="21">Bifunctional coenzyme A synthase</fullName>
        <ecNumber evidence="20">2.7.1.24</ecNumber>
        <ecNumber evidence="4">2.7.7.3</ecNumber>
    </recommendedName>
</protein>
<evidence type="ECO:0000256" key="11">
    <source>
        <dbReference type="ARBA" id="ARBA00022840"/>
    </source>
</evidence>
<sequence length="531" mass="59756">MKMYRAGLLILSQPLSTSQKYIPAILTEVSQIIKETLYVHIQPPVPKQTLEWKVAKVPCSRELQTYIQDFYSKTAALCLGLDVCILLGHVSNSSLNPNQTHKLLKGYDTVVLDDTEANHPEILKNVQKHYLNELSNIPVHNLKTFSTEEKTNEVKTEVSSMKTYDHVALGGTFDRLHVGHKVLLSEGCLLCEKKLTVGVSDGDMNKKKVLVELIQAIEERQDCVRKFIIDIKPQIEAHVVPIHDAYGPTITDPNIEMIVLSEEVKKGGAMINEERKKRGMKELEEEVIYMLEDPCHSASEDTKVSSSSLRRRLLGTLFHPVQPCPNIPATPYRIGLTGGTCSGKSTICKKLEKIGAGIVDCDKLGHKAYQKKTVAYEAIIDHFGKEILTDTGEIDRKKLAPIVFSNKAQLEKLNGIVWPEIAKLAEAKIEKYKQEGIKVVVLDAAVLLEASWNQMVHEVWTTIVPPAEAVRRLMERNSLSEEEASKRVQSQLSNQQRVDQSNVILSSLWEYEYTQSQVDKAWELLQSRIKS</sequence>
<evidence type="ECO:0000256" key="7">
    <source>
        <dbReference type="ARBA" id="ARBA00022679"/>
    </source>
</evidence>
<dbReference type="Pfam" id="PF01121">
    <property type="entry name" value="CoaE"/>
    <property type="match status" value="1"/>
</dbReference>
<keyword evidence="12" id="KW-0496">Mitochondrion</keyword>
<dbReference type="Gene3D" id="3.40.50.620">
    <property type="entry name" value="HUPs"/>
    <property type="match status" value="1"/>
</dbReference>
<evidence type="ECO:0000256" key="19">
    <source>
        <dbReference type="ARBA" id="ARBA00061673"/>
    </source>
</evidence>
<evidence type="ECO:0000256" key="12">
    <source>
        <dbReference type="ARBA" id="ARBA00023128"/>
    </source>
</evidence>
<dbReference type="InterPro" id="IPR027417">
    <property type="entry name" value="P-loop_NTPase"/>
</dbReference>
<dbReference type="OrthoDB" id="330671at2759"/>
<comment type="similarity">
    <text evidence="19">In the central section; belongs to the eukaryotic CoaD family.</text>
</comment>
<keyword evidence="8" id="KW-0548">Nucleotidyltransferase</keyword>
<dbReference type="FunFam" id="3.40.50.300:FF:000899">
    <property type="entry name" value="Bifunctional coenzyme A synthase"/>
    <property type="match status" value="1"/>
</dbReference>
<dbReference type="GO" id="GO:0015937">
    <property type="term" value="P:coenzyme A biosynthetic process"/>
    <property type="evidence" value="ECO:0007669"/>
    <property type="project" value="InterPro"/>
</dbReference>
<dbReference type="FunFam" id="3.40.50.620:FF:000089">
    <property type="entry name" value="Bifunctional coenzyme A synthase"/>
    <property type="match status" value="1"/>
</dbReference>
<comment type="catalytic activity">
    <reaction evidence="15">
        <text>3'-dephospho-CoA + ATP = ADP + CoA + H(+)</text>
        <dbReference type="Rhea" id="RHEA:18245"/>
        <dbReference type="ChEBI" id="CHEBI:15378"/>
        <dbReference type="ChEBI" id="CHEBI:30616"/>
        <dbReference type="ChEBI" id="CHEBI:57287"/>
        <dbReference type="ChEBI" id="CHEBI:57328"/>
        <dbReference type="ChEBI" id="CHEBI:456216"/>
        <dbReference type="EC" id="2.7.1.24"/>
    </reaction>
    <physiologicalReaction direction="left-to-right" evidence="15">
        <dbReference type="Rhea" id="RHEA:18246"/>
    </physiologicalReaction>
</comment>
<dbReference type="GO" id="GO:0005524">
    <property type="term" value="F:ATP binding"/>
    <property type="evidence" value="ECO:0007669"/>
    <property type="project" value="UniProtKB-KW"/>
</dbReference>
<dbReference type="GO" id="GO:0004140">
    <property type="term" value="F:dephospho-CoA kinase activity"/>
    <property type="evidence" value="ECO:0007669"/>
    <property type="project" value="UniProtKB-EC"/>
</dbReference>
<dbReference type="OMA" id="TQCLQSY"/>
<accession>V4CE00</accession>
<evidence type="ECO:0000256" key="8">
    <source>
        <dbReference type="ARBA" id="ARBA00022695"/>
    </source>
</evidence>
<evidence type="ECO:0000256" key="2">
    <source>
        <dbReference type="ARBA" id="ARBA00004496"/>
    </source>
</evidence>
<keyword evidence="24" id="KW-1185">Reference proteome</keyword>
<evidence type="ECO:0000256" key="6">
    <source>
        <dbReference type="ARBA" id="ARBA00022553"/>
    </source>
</evidence>
<dbReference type="PANTHER" id="PTHR10695">
    <property type="entry name" value="DEPHOSPHO-COA KINASE-RELATED"/>
    <property type="match status" value="1"/>
</dbReference>
<evidence type="ECO:0000256" key="5">
    <source>
        <dbReference type="ARBA" id="ARBA00022490"/>
    </source>
</evidence>
<comment type="function">
    <text evidence="16">Bifunctional enzyme that catalyzes the fourth and fifth sequential steps of CoA biosynthetic pathway. The fourth reaction is catalyzed by the phosphopantetheine adenylyltransferase, coded by the coaD domain; the fifth reaction is catalyzed by the dephospho-CoA kinase, coded by the coaE domain. May act as a point of CoA biosynthesis regulation.</text>
</comment>
<evidence type="ECO:0000256" key="15">
    <source>
        <dbReference type="ARBA" id="ARBA00051912"/>
    </source>
</evidence>
<evidence type="ECO:0000256" key="20">
    <source>
        <dbReference type="ARBA" id="ARBA00066359"/>
    </source>
</evidence>
<dbReference type="STRING" id="225164.V4CE00"/>
<dbReference type="NCBIfam" id="TIGR00125">
    <property type="entry name" value="cyt_tran_rel"/>
    <property type="match status" value="1"/>
</dbReference>
<evidence type="ECO:0000313" key="23">
    <source>
        <dbReference type="EMBL" id="ESP00175.1"/>
    </source>
</evidence>
<dbReference type="PROSITE" id="PS51219">
    <property type="entry name" value="DPCK"/>
    <property type="match status" value="1"/>
</dbReference>
<evidence type="ECO:0000259" key="22">
    <source>
        <dbReference type="Pfam" id="PF01467"/>
    </source>
</evidence>
<evidence type="ECO:0000256" key="4">
    <source>
        <dbReference type="ARBA" id="ARBA00012392"/>
    </source>
</evidence>
<dbReference type="Proteomes" id="UP000030746">
    <property type="component" value="Unassembled WGS sequence"/>
</dbReference>
<keyword evidence="5" id="KW-0963">Cytoplasm</keyword>
<dbReference type="InterPro" id="IPR014729">
    <property type="entry name" value="Rossmann-like_a/b/a_fold"/>
</dbReference>
<dbReference type="GO" id="GO:0005759">
    <property type="term" value="C:mitochondrial matrix"/>
    <property type="evidence" value="ECO:0007669"/>
    <property type="project" value="UniProtKB-SubCell"/>
</dbReference>
<name>V4CE00_LOTGI</name>
<feature type="domain" description="Cytidyltransferase-like" evidence="22">
    <location>
        <begin position="169"/>
        <end position="312"/>
    </location>
</feature>
<dbReference type="SUPFAM" id="SSF52374">
    <property type="entry name" value="Nucleotidylyl transferase"/>
    <property type="match status" value="1"/>
</dbReference>
<evidence type="ECO:0000256" key="17">
    <source>
        <dbReference type="ARBA" id="ARBA00060565"/>
    </source>
</evidence>
<organism evidence="23 24">
    <name type="scientific">Lottia gigantea</name>
    <name type="common">Giant owl limpet</name>
    <dbReference type="NCBI Taxonomy" id="225164"/>
    <lineage>
        <taxon>Eukaryota</taxon>
        <taxon>Metazoa</taxon>
        <taxon>Spiralia</taxon>
        <taxon>Lophotrochozoa</taxon>
        <taxon>Mollusca</taxon>
        <taxon>Gastropoda</taxon>
        <taxon>Patellogastropoda</taxon>
        <taxon>Lottioidea</taxon>
        <taxon>Lottiidae</taxon>
        <taxon>Lottia</taxon>
    </lineage>
</organism>
<dbReference type="HAMAP" id="MF_00376">
    <property type="entry name" value="Dephospho_CoA_kinase"/>
    <property type="match status" value="1"/>
</dbReference>
<keyword evidence="6" id="KW-0597">Phosphoprotein</keyword>